<dbReference type="GO" id="GO:0005524">
    <property type="term" value="F:ATP binding"/>
    <property type="evidence" value="ECO:0007669"/>
    <property type="project" value="UniProtKB-UniRule"/>
</dbReference>
<proteinExistence type="inferred from homology"/>
<dbReference type="Pfam" id="PF00625">
    <property type="entry name" value="Guanylate_kin"/>
    <property type="match status" value="1"/>
</dbReference>
<reference evidence="12 13" key="1">
    <citation type="submission" date="2019-03" db="EMBL/GenBank/DDBJ databases">
        <authorList>
            <person name="Kox A.R. M."/>
        </authorList>
    </citation>
    <scope>NUCLEOTIDE SEQUENCE [LARGE SCALE GENOMIC DNA]</scope>
    <source>
        <strain evidence="12">MTUNDRAET4 annotated genome</strain>
    </source>
</reference>
<dbReference type="PROSITE" id="PS50052">
    <property type="entry name" value="GUANYLATE_KINASE_2"/>
    <property type="match status" value="1"/>
</dbReference>
<dbReference type="InterPro" id="IPR017665">
    <property type="entry name" value="Guanylate_kinase"/>
</dbReference>
<evidence type="ECO:0000256" key="10">
    <source>
        <dbReference type="SAM" id="MobiDB-lite"/>
    </source>
</evidence>
<dbReference type="PANTHER" id="PTHR23117:SF13">
    <property type="entry name" value="GUANYLATE KINASE"/>
    <property type="match status" value="1"/>
</dbReference>
<evidence type="ECO:0000313" key="13">
    <source>
        <dbReference type="Proteomes" id="UP000294360"/>
    </source>
</evidence>
<dbReference type="FunFam" id="3.30.63.10:FF:000002">
    <property type="entry name" value="Guanylate kinase 1"/>
    <property type="match status" value="1"/>
</dbReference>
<comment type="function">
    <text evidence="9">Essential for recycling GMP and indirectly, cGMP.</text>
</comment>
<dbReference type="KEGG" id="mtun:MTUNDRAET4_1393"/>
<sequence length="236" mass="26900">MHPDEDRATQGTGRNADDANDLPRRKDAGRRGFMLILSSPSGAGKTTLTRMLLQTKELDLTLSISVTTRPRRSSEVDGIHYTFITRKQFEALRDGGELLEWAEVHGNCYGTPREPVEKVLAQGRDVLFDIDYQGTQQVKQKTAEDVVTIFILPPSMKELRARLERRAEDPPEVIAKRLENARNEILRWTQYDYVLVNRDLQTTFSDLFAILTAERRRAVRLKAGIGAFVEELLRES</sequence>
<comment type="catalytic activity">
    <reaction evidence="9">
        <text>GMP + ATP = GDP + ADP</text>
        <dbReference type="Rhea" id="RHEA:20780"/>
        <dbReference type="ChEBI" id="CHEBI:30616"/>
        <dbReference type="ChEBI" id="CHEBI:58115"/>
        <dbReference type="ChEBI" id="CHEBI:58189"/>
        <dbReference type="ChEBI" id="CHEBI:456216"/>
        <dbReference type="EC" id="2.7.4.8"/>
    </reaction>
</comment>
<dbReference type="Proteomes" id="UP000294360">
    <property type="component" value="Chromosome"/>
</dbReference>
<comment type="similarity">
    <text evidence="1 9">Belongs to the guanylate kinase family.</text>
</comment>
<name>A0A4U8YWM5_METTU</name>
<dbReference type="Gene3D" id="3.40.50.300">
    <property type="entry name" value="P-loop containing nucleotide triphosphate hydrolases"/>
    <property type="match status" value="1"/>
</dbReference>
<keyword evidence="7 9" id="KW-0067">ATP-binding</keyword>
<keyword evidence="5 9" id="KW-0547">Nucleotide-binding</keyword>
<evidence type="ECO:0000259" key="11">
    <source>
        <dbReference type="PROSITE" id="PS50052"/>
    </source>
</evidence>
<dbReference type="NCBIfam" id="TIGR03263">
    <property type="entry name" value="guanyl_kin"/>
    <property type="match status" value="1"/>
</dbReference>
<gene>
    <name evidence="9 12" type="primary">gmk</name>
    <name evidence="12" type="ORF">MTUNDRAET4_1393</name>
</gene>
<keyword evidence="6 9" id="KW-0418">Kinase</keyword>
<evidence type="ECO:0000256" key="2">
    <source>
        <dbReference type="ARBA" id="ARBA00012961"/>
    </source>
</evidence>
<dbReference type="SUPFAM" id="SSF52540">
    <property type="entry name" value="P-loop containing nucleoside triphosphate hydrolases"/>
    <property type="match status" value="1"/>
</dbReference>
<feature type="compositionally biased region" description="Basic and acidic residues" evidence="10">
    <location>
        <begin position="15"/>
        <end position="26"/>
    </location>
</feature>
<keyword evidence="4 9" id="KW-0808">Transferase</keyword>
<evidence type="ECO:0000256" key="7">
    <source>
        <dbReference type="ARBA" id="ARBA00022840"/>
    </source>
</evidence>
<feature type="binding site" evidence="9">
    <location>
        <begin position="39"/>
        <end position="46"/>
    </location>
    <ligand>
        <name>ATP</name>
        <dbReference type="ChEBI" id="CHEBI:30616"/>
    </ligand>
</feature>
<dbReference type="GO" id="GO:0005829">
    <property type="term" value="C:cytosol"/>
    <property type="evidence" value="ECO:0007669"/>
    <property type="project" value="TreeGrafter"/>
</dbReference>
<keyword evidence="9" id="KW-0963">Cytoplasm</keyword>
<evidence type="ECO:0000256" key="4">
    <source>
        <dbReference type="ARBA" id="ARBA00022679"/>
    </source>
</evidence>
<evidence type="ECO:0000256" key="8">
    <source>
        <dbReference type="ARBA" id="ARBA00030128"/>
    </source>
</evidence>
<evidence type="ECO:0000256" key="6">
    <source>
        <dbReference type="ARBA" id="ARBA00022777"/>
    </source>
</evidence>
<comment type="subcellular location">
    <subcellularLocation>
        <location evidence="9">Cytoplasm</location>
    </subcellularLocation>
</comment>
<dbReference type="EC" id="2.7.4.8" evidence="2 9"/>
<dbReference type="Gene3D" id="3.30.63.10">
    <property type="entry name" value="Guanylate Kinase phosphate binding domain"/>
    <property type="match status" value="1"/>
</dbReference>
<organism evidence="12 13">
    <name type="scientific">Methylocella tundrae</name>
    <dbReference type="NCBI Taxonomy" id="227605"/>
    <lineage>
        <taxon>Bacteria</taxon>
        <taxon>Pseudomonadati</taxon>
        <taxon>Pseudomonadota</taxon>
        <taxon>Alphaproteobacteria</taxon>
        <taxon>Hyphomicrobiales</taxon>
        <taxon>Beijerinckiaceae</taxon>
        <taxon>Methylocella</taxon>
    </lineage>
</organism>
<accession>A0A4U8YWM5</accession>
<evidence type="ECO:0000256" key="1">
    <source>
        <dbReference type="ARBA" id="ARBA00005790"/>
    </source>
</evidence>
<feature type="region of interest" description="Disordered" evidence="10">
    <location>
        <begin position="1"/>
        <end position="26"/>
    </location>
</feature>
<evidence type="ECO:0000256" key="3">
    <source>
        <dbReference type="ARBA" id="ARBA00016296"/>
    </source>
</evidence>
<dbReference type="CDD" id="cd00071">
    <property type="entry name" value="GMPK"/>
    <property type="match status" value="1"/>
</dbReference>
<dbReference type="HAMAP" id="MF_00328">
    <property type="entry name" value="Guanylate_kinase"/>
    <property type="match status" value="1"/>
</dbReference>
<dbReference type="AlphaFoldDB" id="A0A4U8YWM5"/>
<dbReference type="GO" id="GO:0004385">
    <property type="term" value="F:GMP kinase activity"/>
    <property type="evidence" value="ECO:0007669"/>
    <property type="project" value="UniProtKB-UniRule"/>
</dbReference>
<feature type="domain" description="Guanylate kinase-like" evidence="11">
    <location>
        <begin position="32"/>
        <end position="212"/>
    </location>
</feature>
<dbReference type="InterPro" id="IPR008144">
    <property type="entry name" value="Guanylate_kin-like_dom"/>
</dbReference>
<dbReference type="PANTHER" id="PTHR23117">
    <property type="entry name" value="GUANYLATE KINASE-RELATED"/>
    <property type="match status" value="1"/>
</dbReference>
<dbReference type="EMBL" id="LR536450">
    <property type="protein sequence ID" value="VFU08286.1"/>
    <property type="molecule type" value="Genomic_DNA"/>
</dbReference>
<protein>
    <recommendedName>
        <fullName evidence="3 9">Guanylate kinase</fullName>
        <ecNumber evidence="2 9">2.7.4.8</ecNumber>
    </recommendedName>
    <alternativeName>
        <fullName evidence="8 9">GMP kinase</fullName>
    </alternativeName>
</protein>
<evidence type="ECO:0000313" key="12">
    <source>
        <dbReference type="EMBL" id="VFU08286.1"/>
    </source>
</evidence>
<dbReference type="InterPro" id="IPR027417">
    <property type="entry name" value="P-loop_NTPase"/>
</dbReference>
<dbReference type="InterPro" id="IPR008145">
    <property type="entry name" value="GK/Ca_channel_bsu"/>
</dbReference>
<dbReference type="PROSITE" id="PS00856">
    <property type="entry name" value="GUANYLATE_KINASE_1"/>
    <property type="match status" value="1"/>
</dbReference>
<dbReference type="InterPro" id="IPR020590">
    <property type="entry name" value="Guanylate_kinase_CS"/>
</dbReference>
<evidence type="ECO:0000256" key="9">
    <source>
        <dbReference type="HAMAP-Rule" id="MF_00328"/>
    </source>
</evidence>
<dbReference type="SMART" id="SM00072">
    <property type="entry name" value="GuKc"/>
    <property type="match status" value="1"/>
</dbReference>
<evidence type="ECO:0000256" key="5">
    <source>
        <dbReference type="ARBA" id="ARBA00022741"/>
    </source>
</evidence>